<sequence length="86" mass="10113">MLIEKLNRGRVNDLLFLIRVVGVSKTDVVRSVLRQLVKPQSLLRVRSNFFVISKVDFLLLENFFAPLLQFCNYARLFDGRRLLVFK</sequence>
<organism evidence="1">
    <name type="scientific">Heliothis virescens ascovirus 3j</name>
    <dbReference type="NCBI Taxonomy" id="1561067"/>
    <lineage>
        <taxon>Viruses</taxon>
        <taxon>Varidnaviria</taxon>
        <taxon>Bamfordvirae</taxon>
        <taxon>Nucleocytoviricota</taxon>
        <taxon>Megaviricetes</taxon>
        <taxon>Pimascovirales</taxon>
        <taxon>Pimascovirales incertae sedis</taxon>
        <taxon>Ascoviridae</taxon>
        <taxon>Ascovirus</taxon>
    </lineage>
</organism>
<reference evidence="1" key="1">
    <citation type="submission" date="2017-10" db="EMBL/GenBank/DDBJ databases">
        <title>Ascovirus isolated from Spodoptera litura (Noctuidae: Lepidoptera) transmitted by generalist endoparasitoid Meteorus pulchricornis (Braconidae: Hymenoptera).</title>
        <authorList>
            <person name="Arai E."/>
            <person name="Ishii K."/>
            <person name="Ishii H."/>
            <person name="Kunimi Y."/>
            <person name="Inoue M.N."/>
            <person name="Makiyama N."/>
            <person name="Sagawa S."/>
            <person name="Nakai M."/>
        </authorList>
    </citation>
    <scope>NUCLEOTIDE SEQUENCE [LARGE SCALE GENOMIC DNA]</scope>
    <source>
        <strain evidence="1">ENT01</strain>
    </source>
</reference>
<name>A0A2Z5UZ93_9VIRU</name>
<dbReference type="Proteomes" id="UP000317522">
    <property type="component" value="Segment"/>
</dbReference>
<accession>A0A2Z5UZ93</accession>
<dbReference type="EMBL" id="LC332918">
    <property type="protein sequence ID" value="BBB16482.1"/>
    <property type="molecule type" value="Genomic_DNA"/>
</dbReference>
<protein>
    <submittedName>
        <fullName evidence="1">Bro1</fullName>
    </submittedName>
</protein>
<proteinExistence type="predicted"/>
<evidence type="ECO:0000313" key="1">
    <source>
        <dbReference type="EMBL" id="BBB16482.1"/>
    </source>
</evidence>